<evidence type="ECO:0000313" key="1">
    <source>
        <dbReference type="EMBL" id="GMR41283.1"/>
    </source>
</evidence>
<proteinExistence type="predicted"/>
<name>A0AAN5C891_9BILA</name>
<comment type="caution">
    <text evidence="1">The sequence shown here is derived from an EMBL/GenBank/DDBJ whole genome shotgun (WGS) entry which is preliminary data.</text>
</comment>
<sequence>LPAPNTPEYQTMYRNKLRTLRPHCDNLRAKAQQCRVEGNTEAAGKLETMVGVLEGRRSVSIEYLRNLETWLLSKADFLASNSTNPRSA</sequence>
<reference evidence="2" key="1">
    <citation type="submission" date="2022-10" db="EMBL/GenBank/DDBJ databases">
        <title>Genome assembly of Pristionchus species.</title>
        <authorList>
            <person name="Yoshida K."/>
            <person name="Sommer R.J."/>
        </authorList>
    </citation>
    <scope>NUCLEOTIDE SEQUENCE [LARGE SCALE GENOMIC DNA]</scope>
    <source>
        <strain evidence="2">RS5460</strain>
    </source>
</reference>
<gene>
    <name evidence="1" type="ORF">PMAYCL1PPCAC_11478</name>
</gene>
<accession>A0AAN5C891</accession>
<keyword evidence="2" id="KW-1185">Reference proteome</keyword>
<dbReference type="EMBL" id="BTRK01000003">
    <property type="protein sequence ID" value="GMR41283.1"/>
    <property type="molecule type" value="Genomic_DNA"/>
</dbReference>
<feature type="non-terminal residue" evidence="1">
    <location>
        <position position="1"/>
    </location>
</feature>
<protein>
    <submittedName>
        <fullName evidence="1">Uncharacterized protein</fullName>
    </submittedName>
</protein>
<organism evidence="1 2">
    <name type="scientific">Pristionchus mayeri</name>
    <dbReference type="NCBI Taxonomy" id="1317129"/>
    <lineage>
        <taxon>Eukaryota</taxon>
        <taxon>Metazoa</taxon>
        <taxon>Ecdysozoa</taxon>
        <taxon>Nematoda</taxon>
        <taxon>Chromadorea</taxon>
        <taxon>Rhabditida</taxon>
        <taxon>Rhabditina</taxon>
        <taxon>Diplogasteromorpha</taxon>
        <taxon>Diplogasteroidea</taxon>
        <taxon>Neodiplogasteridae</taxon>
        <taxon>Pristionchus</taxon>
    </lineage>
</organism>
<dbReference type="Proteomes" id="UP001328107">
    <property type="component" value="Unassembled WGS sequence"/>
</dbReference>
<feature type="non-terminal residue" evidence="1">
    <location>
        <position position="88"/>
    </location>
</feature>
<dbReference type="AlphaFoldDB" id="A0AAN5C891"/>
<evidence type="ECO:0000313" key="2">
    <source>
        <dbReference type="Proteomes" id="UP001328107"/>
    </source>
</evidence>